<gene>
    <name evidence="3" type="ORF">Pla52n_17410</name>
</gene>
<dbReference type="PANTHER" id="PTHR22946">
    <property type="entry name" value="DIENELACTONE HYDROLASE DOMAIN-CONTAINING PROTEIN-RELATED"/>
    <property type="match status" value="1"/>
</dbReference>
<feature type="compositionally biased region" description="Polar residues" evidence="2">
    <location>
        <begin position="371"/>
        <end position="383"/>
    </location>
</feature>
<dbReference type="SUPFAM" id="SSF53474">
    <property type="entry name" value="alpha/beta-Hydrolases"/>
    <property type="match status" value="1"/>
</dbReference>
<dbReference type="Gene3D" id="3.40.50.1820">
    <property type="entry name" value="alpha/beta hydrolase"/>
    <property type="match status" value="1"/>
</dbReference>
<dbReference type="AlphaFoldDB" id="A0A5C6B1F9"/>
<evidence type="ECO:0000256" key="2">
    <source>
        <dbReference type="SAM" id="MobiDB-lite"/>
    </source>
</evidence>
<dbReference type="InterPro" id="IPR029058">
    <property type="entry name" value="AB_hydrolase_fold"/>
</dbReference>
<reference evidence="3 4" key="1">
    <citation type="submission" date="2019-02" db="EMBL/GenBank/DDBJ databases">
        <title>Deep-cultivation of Planctomycetes and their phenomic and genomic characterization uncovers novel biology.</title>
        <authorList>
            <person name="Wiegand S."/>
            <person name="Jogler M."/>
            <person name="Boedeker C."/>
            <person name="Pinto D."/>
            <person name="Vollmers J."/>
            <person name="Rivas-Marin E."/>
            <person name="Kohn T."/>
            <person name="Peeters S.H."/>
            <person name="Heuer A."/>
            <person name="Rast P."/>
            <person name="Oberbeckmann S."/>
            <person name="Bunk B."/>
            <person name="Jeske O."/>
            <person name="Meyerdierks A."/>
            <person name="Storesund J.E."/>
            <person name="Kallscheuer N."/>
            <person name="Luecker S."/>
            <person name="Lage O.M."/>
            <person name="Pohl T."/>
            <person name="Merkel B.J."/>
            <person name="Hornburger P."/>
            <person name="Mueller R.-W."/>
            <person name="Bruemmer F."/>
            <person name="Labrenz M."/>
            <person name="Spormann A.M."/>
            <person name="Op Den Camp H."/>
            <person name="Overmann J."/>
            <person name="Amann R."/>
            <person name="Jetten M.S.M."/>
            <person name="Mascher T."/>
            <person name="Medema M.H."/>
            <person name="Devos D.P."/>
            <person name="Kaster A.-K."/>
            <person name="Ovreas L."/>
            <person name="Rohde M."/>
            <person name="Galperin M.Y."/>
            <person name="Jogler C."/>
        </authorList>
    </citation>
    <scope>NUCLEOTIDE SEQUENCE [LARGE SCALE GENOMIC DNA]</scope>
    <source>
        <strain evidence="3 4">Pla52n</strain>
    </source>
</reference>
<keyword evidence="1 3" id="KW-0378">Hydrolase</keyword>
<dbReference type="OrthoDB" id="290408at2"/>
<dbReference type="PANTHER" id="PTHR22946:SF9">
    <property type="entry name" value="POLYKETIDE TRANSFERASE AF380"/>
    <property type="match status" value="1"/>
</dbReference>
<feature type="region of interest" description="Disordered" evidence="2">
    <location>
        <begin position="331"/>
        <end position="383"/>
    </location>
</feature>
<proteinExistence type="predicted"/>
<organism evidence="3 4">
    <name type="scientific">Stieleria varia</name>
    <dbReference type="NCBI Taxonomy" id="2528005"/>
    <lineage>
        <taxon>Bacteria</taxon>
        <taxon>Pseudomonadati</taxon>
        <taxon>Planctomycetota</taxon>
        <taxon>Planctomycetia</taxon>
        <taxon>Pirellulales</taxon>
        <taxon>Pirellulaceae</taxon>
        <taxon>Stieleria</taxon>
    </lineage>
</organism>
<evidence type="ECO:0000313" key="3">
    <source>
        <dbReference type="EMBL" id="TWU06023.1"/>
    </source>
</evidence>
<comment type="caution">
    <text evidence="3">The sequence shown here is derived from an EMBL/GenBank/DDBJ whole genome shotgun (WGS) entry which is preliminary data.</text>
</comment>
<keyword evidence="4" id="KW-1185">Reference proteome</keyword>
<dbReference type="RefSeq" id="WP_146519174.1">
    <property type="nucleotide sequence ID" value="NZ_CP151726.1"/>
</dbReference>
<sequence length="383" mass="41664">MRNFIALVVFAMFFGIAFTARNKGTDSVSQPLTIPPHVAPENPPRPAAMMVSTTISRFSVELPVPASDIGHENEVWVFLPTGGASKANQDSESSISKYPCLIYTSAGAPNFGGMRLSPSDQTFILPYVQMGFAVVCYETDGAIDLTDKTTPEEMARAADLYIRSSAGLVNARNAIHFALERFPEIDSDRLFTLGHSSGGKQALLLAANEPRIKGCVTFAPSTQLGFVERIGIGQIPSKTRDLAGEVERFMPASNADRLTASLLILYTPKDDVVRQSELKSFARKVGDNANLVEVNARGHFDLPDEGFRHASRWLAKQADLPALPDQVIANPLSAEKKSPTVNKPAPAPTAERVRSSQPSQPKIQKVRTSPRKSGQPQQNPYFQ</sequence>
<dbReference type="Proteomes" id="UP000320176">
    <property type="component" value="Unassembled WGS sequence"/>
</dbReference>
<dbReference type="EMBL" id="SJPN01000002">
    <property type="protein sequence ID" value="TWU06023.1"/>
    <property type="molecule type" value="Genomic_DNA"/>
</dbReference>
<dbReference type="GO" id="GO:0052689">
    <property type="term" value="F:carboxylic ester hydrolase activity"/>
    <property type="evidence" value="ECO:0007669"/>
    <property type="project" value="UniProtKB-ARBA"/>
</dbReference>
<accession>A0A5C6B1F9</accession>
<dbReference type="InterPro" id="IPR050261">
    <property type="entry name" value="FrsA_esterase"/>
</dbReference>
<evidence type="ECO:0000313" key="4">
    <source>
        <dbReference type="Proteomes" id="UP000320176"/>
    </source>
</evidence>
<name>A0A5C6B1F9_9BACT</name>
<evidence type="ECO:0000256" key="1">
    <source>
        <dbReference type="ARBA" id="ARBA00022801"/>
    </source>
</evidence>
<protein>
    <submittedName>
        <fullName evidence="3">Alpha/beta hydrolase family protein</fullName>
    </submittedName>
</protein>